<dbReference type="EMBL" id="JAHRIN010050904">
    <property type="protein sequence ID" value="MEQ2209003.1"/>
    <property type="molecule type" value="Genomic_DNA"/>
</dbReference>
<proteinExistence type="predicted"/>
<reference evidence="1 2" key="1">
    <citation type="submission" date="2021-06" db="EMBL/GenBank/DDBJ databases">
        <authorList>
            <person name="Palmer J.M."/>
        </authorList>
    </citation>
    <scope>NUCLEOTIDE SEQUENCE [LARGE SCALE GENOMIC DNA]</scope>
    <source>
        <strain evidence="1 2">XC_2019</strain>
        <tissue evidence="1">Muscle</tissue>
    </source>
</reference>
<sequence>MLLSFQTKSTGHFILDSGLNKTEIGTRTRSTVVEDVSICTKFSPKTLYLTEPLGEPQARFLIDSMENNNPNSKKGTENLGTNTRTRTCLFPARCVCKNNKTKNFQVLYGPVFLLDPF</sequence>
<name>A0ABV0RN87_9TELE</name>
<gene>
    <name evidence="1" type="ORF">XENOCAPTIV_022177</name>
</gene>
<protein>
    <submittedName>
        <fullName evidence="1">Uncharacterized protein</fullName>
    </submittedName>
</protein>
<keyword evidence="2" id="KW-1185">Reference proteome</keyword>
<organism evidence="1 2">
    <name type="scientific">Xenoophorus captivus</name>
    <dbReference type="NCBI Taxonomy" id="1517983"/>
    <lineage>
        <taxon>Eukaryota</taxon>
        <taxon>Metazoa</taxon>
        <taxon>Chordata</taxon>
        <taxon>Craniata</taxon>
        <taxon>Vertebrata</taxon>
        <taxon>Euteleostomi</taxon>
        <taxon>Actinopterygii</taxon>
        <taxon>Neopterygii</taxon>
        <taxon>Teleostei</taxon>
        <taxon>Neoteleostei</taxon>
        <taxon>Acanthomorphata</taxon>
        <taxon>Ovalentaria</taxon>
        <taxon>Atherinomorphae</taxon>
        <taxon>Cyprinodontiformes</taxon>
        <taxon>Goodeidae</taxon>
        <taxon>Xenoophorus</taxon>
    </lineage>
</organism>
<dbReference type="Proteomes" id="UP001434883">
    <property type="component" value="Unassembled WGS sequence"/>
</dbReference>
<comment type="caution">
    <text evidence="1">The sequence shown here is derived from an EMBL/GenBank/DDBJ whole genome shotgun (WGS) entry which is preliminary data.</text>
</comment>
<accession>A0ABV0RN87</accession>
<evidence type="ECO:0000313" key="2">
    <source>
        <dbReference type="Proteomes" id="UP001434883"/>
    </source>
</evidence>
<evidence type="ECO:0000313" key="1">
    <source>
        <dbReference type="EMBL" id="MEQ2209003.1"/>
    </source>
</evidence>